<feature type="binding site" evidence="2">
    <location>
        <position position="62"/>
    </location>
    <ligand>
        <name>substrate</name>
    </ligand>
</feature>
<dbReference type="Gene3D" id="3.40.50.1240">
    <property type="entry name" value="Phosphoglycerate mutase-like"/>
    <property type="match status" value="1"/>
</dbReference>
<dbReference type="InterPro" id="IPR029033">
    <property type="entry name" value="His_PPase_superfam"/>
</dbReference>
<evidence type="ECO:0000256" key="2">
    <source>
        <dbReference type="PIRSR" id="PIRSR613078-2"/>
    </source>
</evidence>
<dbReference type="AlphaFoldDB" id="A0A3P8JCS0"/>
<proteinExistence type="predicted"/>
<name>A0A3P8JCS0_RAOTE</name>
<keyword evidence="3" id="KW-0378">Hydrolase</keyword>
<dbReference type="SMART" id="SM00855">
    <property type="entry name" value="PGAM"/>
    <property type="match status" value="1"/>
</dbReference>
<feature type="active site" description="Proton donor/acceptor" evidence="1">
    <location>
        <position position="84"/>
    </location>
</feature>
<evidence type="ECO:0000256" key="1">
    <source>
        <dbReference type="PIRSR" id="PIRSR613078-1"/>
    </source>
</evidence>
<protein>
    <submittedName>
        <fullName evidence="3">Alpha-ribazole phosphatase</fullName>
        <ecNumber evidence="3">3.1.3.73</ecNumber>
    </submittedName>
</protein>
<dbReference type="CDD" id="cd07067">
    <property type="entry name" value="HP_PGM_like"/>
    <property type="match status" value="1"/>
</dbReference>
<sequence>MPIICKPFVFVRHGETALNRDKLIGGSTDVPLTEEGELQAQEARTLLGRYRWNGVAVSPLLRARQTAELALPDVPYTVFDDLRERDWGELERRPWTEQPPYEETPPGGESWEAFCHRVTGALNTILTQYERPLIIAHSGVFRVLRRYALGTPYGIRLGNVVPMWISPGLQPNEWRIVPLEEADER</sequence>
<dbReference type="InterPro" id="IPR013078">
    <property type="entry name" value="His_Pase_superF_clade-1"/>
</dbReference>
<accession>A0A3P8JCS0</accession>
<dbReference type="SUPFAM" id="SSF53254">
    <property type="entry name" value="Phosphoglycerate mutase-like"/>
    <property type="match status" value="1"/>
</dbReference>
<feature type="active site" description="Tele-phosphohistidine intermediate" evidence="1">
    <location>
        <position position="13"/>
    </location>
</feature>
<dbReference type="Proteomes" id="UP000274346">
    <property type="component" value="Chromosome"/>
</dbReference>
<dbReference type="KEGG" id="rtg:NCTC13098_00832"/>
<dbReference type="PANTHER" id="PTHR48100">
    <property type="entry name" value="BROAD-SPECIFICITY PHOSPHATASE YOR283W-RELATED"/>
    <property type="match status" value="1"/>
</dbReference>
<dbReference type="GO" id="GO:0043755">
    <property type="term" value="F:alpha-ribazole phosphatase activity"/>
    <property type="evidence" value="ECO:0007669"/>
    <property type="project" value="UniProtKB-EC"/>
</dbReference>
<dbReference type="GO" id="GO:0005737">
    <property type="term" value="C:cytoplasm"/>
    <property type="evidence" value="ECO:0007669"/>
    <property type="project" value="TreeGrafter"/>
</dbReference>
<gene>
    <name evidence="3" type="primary">cobC_1</name>
    <name evidence="3" type="ORF">NCTC13098_00832</name>
</gene>
<reference evidence="3 4" key="1">
    <citation type="submission" date="2018-12" db="EMBL/GenBank/DDBJ databases">
        <authorList>
            <consortium name="Pathogen Informatics"/>
        </authorList>
    </citation>
    <scope>NUCLEOTIDE SEQUENCE [LARGE SCALE GENOMIC DNA]</scope>
    <source>
        <strain evidence="3 4">NCTC13098</strain>
    </source>
</reference>
<dbReference type="EC" id="3.1.3.73" evidence="3"/>
<dbReference type="EMBL" id="LR131271">
    <property type="protein sequence ID" value="VDR24538.1"/>
    <property type="molecule type" value="Genomic_DNA"/>
</dbReference>
<feature type="binding site" evidence="2">
    <location>
        <begin position="12"/>
        <end position="19"/>
    </location>
    <ligand>
        <name>substrate</name>
    </ligand>
</feature>
<evidence type="ECO:0000313" key="4">
    <source>
        <dbReference type="Proteomes" id="UP000274346"/>
    </source>
</evidence>
<dbReference type="Pfam" id="PF00300">
    <property type="entry name" value="His_Phos_1"/>
    <property type="match status" value="1"/>
</dbReference>
<organism evidence="3 4">
    <name type="scientific">Raoultella terrigena</name>
    <name type="common">Klebsiella terrigena</name>
    <dbReference type="NCBI Taxonomy" id="577"/>
    <lineage>
        <taxon>Bacteria</taxon>
        <taxon>Pseudomonadati</taxon>
        <taxon>Pseudomonadota</taxon>
        <taxon>Gammaproteobacteria</taxon>
        <taxon>Enterobacterales</taxon>
        <taxon>Enterobacteriaceae</taxon>
        <taxon>Klebsiella/Raoultella group</taxon>
        <taxon>Raoultella</taxon>
    </lineage>
</organism>
<dbReference type="InterPro" id="IPR050275">
    <property type="entry name" value="PGM_Phosphatase"/>
</dbReference>
<evidence type="ECO:0000313" key="3">
    <source>
        <dbReference type="EMBL" id="VDR24538.1"/>
    </source>
</evidence>
<dbReference type="PANTHER" id="PTHR48100:SF1">
    <property type="entry name" value="HISTIDINE PHOSPHATASE FAMILY PROTEIN-RELATED"/>
    <property type="match status" value="1"/>
</dbReference>